<evidence type="ECO:0000313" key="12">
    <source>
        <dbReference type="EMBL" id="ETH32213.1"/>
    </source>
</evidence>
<dbReference type="HAMAP" id="MF_01689">
    <property type="entry name" value="Ornith_aminotrans_3"/>
    <property type="match status" value="1"/>
</dbReference>
<dbReference type="NCBIfam" id="TIGR01885">
    <property type="entry name" value="Orn_aminotrans"/>
    <property type="match status" value="1"/>
</dbReference>
<dbReference type="AlphaFoldDB" id="A0AAI9J424"/>
<proteinExistence type="inferred from homology"/>
<dbReference type="InterPro" id="IPR015422">
    <property type="entry name" value="PyrdxlP-dep_Trfase_small"/>
</dbReference>
<keyword evidence="6 11" id="KW-0028">Amino-acid biosynthesis</keyword>
<dbReference type="InterPro" id="IPR005814">
    <property type="entry name" value="Aminotrans_3"/>
</dbReference>
<comment type="catalytic activity">
    <reaction evidence="11">
        <text>a 2-oxocarboxylate + L-ornithine = L-glutamate 5-semialdehyde + an L-alpha-amino acid</text>
        <dbReference type="Rhea" id="RHEA:13877"/>
        <dbReference type="ChEBI" id="CHEBI:35179"/>
        <dbReference type="ChEBI" id="CHEBI:46911"/>
        <dbReference type="ChEBI" id="CHEBI:58066"/>
        <dbReference type="ChEBI" id="CHEBI:59869"/>
        <dbReference type="EC" id="2.6.1.13"/>
    </reaction>
</comment>
<dbReference type="PROSITE" id="PS00600">
    <property type="entry name" value="AA_TRANSFER_CLASS_3"/>
    <property type="match status" value="1"/>
</dbReference>
<evidence type="ECO:0000313" key="13">
    <source>
        <dbReference type="Proteomes" id="UP000018679"/>
    </source>
</evidence>
<accession>A0AAI9J424</accession>
<evidence type="ECO:0000256" key="8">
    <source>
        <dbReference type="ARBA" id="ARBA00022679"/>
    </source>
</evidence>
<evidence type="ECO:0000256" key="7">
    <source>
        <dbReference type="ARBA" id="ARBA00022650"/>
    </source>
</evidence>
<dbReference type="InterPro" id="IPR049704">
    <property type="entry name" value="Aminotrans_3_PPA_site"/>
</dbReference>
<evidence type="ECO:0000256" key="10">
    <source>
        <dbReference type="ARBA" id="ARBA00030587"/>
    </source>
</evidence>
<evidence type="ECO:0000256" key="3">
    <source>
        <dbReference type="ARBA" id="ARBA00012924"/>
    </source>
</evidence>
<evidence type="ECO:0000256" key="5">
    <source>
        <dbReference type="ARBA" id="ARBA00022576"/>
    </source>
</evidence>
<sequence length="461" mass="49585">MNWEVGDFQFLKSGSDEPCIQPIESSQLAGHFPKMVCRPGRTIPQETAMNMPAPAATRRDRIEDELGAHNYQPLDVVLARGSGVWLYDTAGRRYLDCLSAYSAVNQGHCHPRILAAMVEQAQRLTLTSRAFRHDQLAPLYEDLARLTGAHKVLPMNSGAEAVETALKAVRKWGYEARGVPAGQAEIIVCANNFHGRTLGIVGFSTDPDARGGYGPFAPGFTVVPFGDFAALQAAVTPRTVAFLVEPIQGEAGVILPPPGYFRQVRKLCSERDIVLILDEIQTGLGRTGAFLAEAHEGIEADVTLIGKALSGGFYPVSAVLSNQAVLGIFQPGQHGSTFGGNPLACAVARAALRVLHDEGMIDNAREQGAYFMQRLRALPGPVREVRGRGLMLALELEPDAGPARAYCERLMARGMLVKDTHGQTLRLSPPLIVTREQIDWACAQLAHVLAHSAPGSSGGPS</sequence>
<keyword evidence="9 11" id="KW-0663">Pyridoxal phosphate</keyword>
<comment type="function">
    <text evidence="11">Catalyzes the interconversion of ornithine to glutamate semialdehyde.</text>
</comment>
<keyword evidence="4 11" id="KW-0963">Cytoplasm</keyword>
<dbReference type="EMBL" id="AXSB02000007">
    <property type="protein sequence ID" value="ETH32213.1"/>
    <property type="molecule type" value="Genomic_DNA"/>
</dbReference>
<dbReference type="GO" id="GO:0055129">
    <property type="term" value="P:L-proline biosynthetic process"/>
    <property type="evidence" value="ECO:0007669"/>
    <property type="project" value="UniProtKB-UniRule"/>
</dbReference>
<dbReference type="GO" id="GO:0042802">
    <property type="term" value="F:identical protein binding"/>
    <property type="evidence" value="ECO:0007669"/>
    <property type="project" value="TreeGrafter"/>
</dbReference>
<dbReference type="SUPFAM" id="SSF53383">
    <property type="entry name" value="PLP-dependent transferases"/>
    <property type="match status" value="1"/>
</dbReference>
<keyword evidence="5 11" id="KW-0032">Aminotransferase</keyword>
<dbReference type="InterPro" id="IPR015421">
    <property type="entry name" value="PyrdxlP-dep_Trfase_major"/>
</dbReference>
<dbReference type="Gene3D" id="3.90.1150.10">
    <property type="entry name" value="Aspartate Aminotransferase, domain 1"/>
    <property type="match status" value="1"/>
</dbReference>
<dbReference type="InterPro" id="IPR010164">
    <property type="entry name" value="Orn_aminotrans"/>
</dbReference>
<dbReference type="EC" id="2.6.1.13" evidence="3 11"/>
<dbReference type="PANTHER" id="PTHR11986">
    <property type="entry name" value="AMINOTRANSFERASE CLASS III"/>
    <property type="match status" value="1"/>
</dbReference>
<organism evidence="12 13">
    <name type="scientific">Bordetella pertussis CHLA-26</name>
    <dbReference type="NCBI Taxonomy" id="1331284"/>
    <lineage>
        <taxon>Bacteria</taxon>
        <taxon>Pseudomonadati</taxon>
        <taxon>Pseudomonadota</taxon>
        <taxon>Betaproteobacteria</taxon>
        <taxon>Burkholderiales</taxon>
        <taxon>Alcaligenaceae</taxon>
        <taxon>Bordetella</taxon>
    </lineage>
</organism>
<dbReference type="GO" id="GO:0030170">
    <property type="term" value="F:pyridoxal phosphate binding"/>
    <property type="evidence" value="ECO:0007669"/>
    <property type="project" value="UniProtKB-UniRule"/>
</dbReference>
<gene>
    <name evidence="11 12" type="primary">rocD</name>
    <name evidence="12" type="ORF">L566_0057</name>
</gene>
<dbReference type="GO" id="GO:0005737">
    <property type="term" value="C:cytoplasm"/>
    <property type="evidence" value="ECO:0007669"/>
    <property type="project" value="UniProtKB-SubCell"/>
</dbReference>
<evidence type="ECO:0000256" key="9">
    <source>
        <dbReference type="ARBA" id="ARBA00022898"/>
    </source>
</evidence>
<dbReference type="FunFam" id="3.40.640.10:FF:000011">
    <property type="entry name" value="Ornithine aminotransferase"/>
    <property type="match status" value="1"/>
</dbReference>
<evidence type="ECO:0000256" key="2">
    <source>
        <dbReference type="ARBA" id="ARBA00004998"/>
    </source>
</evidence>
<dbReference type="PIRSF" id="PIRSF000521">
    <property type="entry name" value="Transaminase_4ab_Lys_Orn"/>
    <property type="match status" value="1"/>
</dbReference>
<evidence type="ECO:0000256" key="4">
    <source>
        <dbReference type="ARBA" id="ARBA00022490"/>
    </source>
</evidence>
<name>A0AAI9J424_BORPT</name>
<dbReference type="CDD" id="cd00610">
    <property type="entry name" value="OAT_like"/>
    <property type="match status" value="1"/>
</dbReference>
<feature type="modified residue" description="N6-(pyridoxal phosphate)lysine" evidence="11">
    <location>
        <position position="307"/>
    </location>
</feature>
<reference evidence="12 13" key="1">
    <citation type="journal article" date="2013" name="Genome Announc.">
        <title>Genome Sequences of 28 Bordetella pertussis U.S. Outbreak Strains Dating from 2010 to 2012.</title>
        <authorList>
            <person name="Harvill E.T."/>
            <person name="Goodfield L.L."/>
            <person name="Ivanov Y."/>
            <person name="Meyer J.A."/>
            <person name="Newth C."/>
            <person name="Cassiday P."/>
            <person name="Tondella M.L."/>
            <person name="Liao P."/>
            <person name="Zimmerman J."/>
            <person name="Meert K."/>
            <person name="Wessel D."/>
            <person name="Berger J."/>
            <person name="Dean J.M."/>
            <person name="Holubkov R."/>
            <person name="Burr J."/>
            <person name="Liu T."/>
            <person name="Brinkac L."/>
            <person name="Kim M."/>
            <person name="Losada L."/>
        </authorList>
    </citation>
    <scope>NUCLEOTIDE SEQUENCE [LARGE SCALE GENOMIC DNA]</scope>
    <source>
        <strain evidence="12 13">CHLA-26</strain>
    </source>
</reference>
<dbReference type="InterPro" id="IPR015424">
    <property type="entry name" value="PyrdxlP-dep_Trfase"/>
</dbReference>
<keyword evidence="7 11" id="KW-0641">Proline biosynthesis</keyword>
<comment type="similarity">
    <text evidence="11">Belongs to the class-III pyridoxal-phosphate-dependent aminotransferase family. OAT subfamily.</text>
</comment>
<evidence type="ECO:0000256" key="11">
    <source>
        <dbReference type="HAMAP-Rule" id="MF_01689"/>
    </source>
</evidence>
<dbReference type="GO" id="GO:0004587">
    <property type="term" value="F:ornithine aminotransferase activity"/>
    <property type="evidence" value="ECO:0007669"/>
    <property type="project" value="UniProtKB-UniRule"/>
</dbReference>
<dbReference type="PANTHER" id="PTHR11986:SF18">
    <property type="entry name" value="ORNITHINE AMINOTRANSFERASE, MITOCHONDRIAL"/>
    <property type="match status" value="1"/>
</dbReference>
<comment type="cofactor">
    <cofactor evidence="1 11">
        <name>pyridoxal 5'-phosphate</name>
        <dbReference type="ChEBI" id="CHEBI:597326"/>
    </cofactor>
</comment>
<comment type="caution">
    <text evidence="12">The sequence shown here is derived from an EMBL/GenBank/DDBJ whole genome shotgun (WGS) entry which is preliminary data.</text>
</comment>
<keyword evidence="8 11" id="KW-0808">Transferase</keyword>
<evidence type="ECO:0000256" key="6">
    <source>
        <dbReference type="ARBA" id="ARBA00022605"/>
    </source>
</evidence>
<comment type="pathway">
    <text evidence="2 11">Amino-acid biosynthesis; L-proline biosynthesis; L-glutamate 5-semialdehyde from L-ornithine: step 1/1.</text>
</comment>
<protein>
    <recommendedName>
        <fullName evidence="3 11">Ornithine aminotransferase</fullName>
        <shortName evidence="11">OAT</shortName>
        <ecNumber evidence="3 11">2.6.1.13</ecNumber>
    </recommendedName>
    <alternativeName>
        <fullName evidence="10 11">Ornithine--oxo-acid aminotransferase</fullName>
    </alternativeName>
</protein>
<comment type="subcellular location">
    <subcellularLocation>
        <location evidence="11">Cytoplasm</location>
    </subcellularLocation>
</comment>
<dbReference type="Pfam" id="PF00202">
    <property type="entry name" value="Aminotran_3"/>
    <property type="match status" value="1"/>
</dbReference>
<evidence type="ECO:0000256" key="1">
    <source>
        <dbReference type="ARBA" id="ARBA00001933"/>
    </source>
</evidence>
<dbReference type="InterPro" id="IPR034757">
    <property type="entry name" value="Ornith_aminotrans_bact"/>
</dbReference>
<dbReference type="Proteomes" id="UP000018679">
    <property type="component" value="Unassembled WGS sequence"/>
</dbReference>
<dbReference type="InterPro" id="IPR050103">
    <property type="entry name" value="Class-III_PLP-dep_AT"/>
</dbReference>
<dbReference type="Gene3D" id="3.40.640.10">
    <property type="entry name" value="Type I PLP-dependent aspartate aminotransferase-like (Major domain)"/>
    <property type="match status" value="1"/>
</dbReference>